<gene>
    <name evidence="1" type="ORF">BJ138DRAFT_977430</name>
</gene>
<accession>A0ACB7ZQZ7</accession>
<reference evidence="1" key="1">
    <citation type="journal article" date="2021" name="New Phytol.">
        <title>Evolutionary innovations through gain and loss of genes in the ectomycorrhizal Boletales.</title>
        <authorList>
            <person name="Wu G."/>
            <person name="Miyauchi S."/>
            <person name="Morin E."/>
            <person name="Kuo A."/>
            <person name="Drula E."/>
            <person name="Varga T."/>
            <person name="Kohler A."/>
            <person name="Feng B."/>
            <person name="Cao Y."/>
            <person name="Lipzen A."/>
            <person name="Daum C."/>
            <person name="Hundley H."/>
            <person name="Pangilinan J."/>
            <person name="Johnson J."/>
            <person name="Barry K."/>
            <person name="LaButti K."/>
            <person name="Ng V."/>
            <person name="Ahrendt S."/>
            <person name="Min B."/>
            <person name="Choi I.G."/>
            <person name="Park H."/>
            <person name="Plett J.M."/>
            <person name="Magnuson J."/>
            <person name="Spatafora J.W."/>
            <person name="Nagy L.G."/>
            <person name="Henrissat B."/>
            <person name="Grigoriev I.V."/>
            <person name="Yang Z.L."/>
            <person name="Xu J."/>
            <person name="Martin F.M."/>
        </authorList>
    </citation>
    <scope>NUCLEOTIDE SEQUENCE</scope>
    <source>
        <strain evidence="1">ATCC 28755</strain>
    </source>
</reference>
<feature type="non-terminal residue" evidence="1">
    <location>
        <position position="214"/>
    </location>
</feature>
<protein>
    <submittedName>
        <fullName evidence="1">AAA domain-containing protein</fullName>
    </submittedName>
</protein>
<dbReference type="Proteomes" id="UP000790377">
    <property type="component" value="Unassembled WGS sequence"/>
</dbReference>
<sequence>MLSNRKLDVFTRLVPISILIFDEASQIEVGDYIPVFHRFQTALRKVVFIGDDKQLAPYGQDDIGDLRSIFEFPHIRRRACFLDTQYRMPVVIGQFISRQVYDGKLRTNHLITSGDACRFVDVQNGEEQGAGNSWQNREESAVVIHIARSYHKQGKLFRIVTPYDAQRNLIEKELQHAKLPWEDKCFNVDSFQGNEEDHIIISIVRSNQIGFLTN</sequence>
<evidence type="ECO:0000313" key="1">
    <source>
        <dbReference type="EMBL" id="KAH7903183.1"/>
    </source>
</evidence>
<name>A0ACB7ZQZ7_9AGAM</name>
<dbReference type="EMBL" id="MU269144">
    <property type="protein sequence ID" value="KAH7903183.1"/>
    <property type="molecule type" value="Genomic_DNA"/>
</dbReference>
<proteinExistence type="predicted"/>
<comment type="caution">
    <text evidence="1">The sequence shown here is derived from an EMBL/GenBank/DDBJ whole genome shotgun (WGS) entry which is preliminary data.</text>
</comment>
<keyword evidence="2" id="KW-1185">Reference proteome</keyword>
<evidence type="ECO:0000313" key="2">
    <source>
        <dbReference type="Proteomes" id="UP000790377"/>
    </source>
</evidence>
<organism evidence="1 2">
    <name type="scientific">Hygrophoropsis aurantiaca</name>
    <dbReference type="NCBI Taxonomy" id="72124"/>
    <lineage>
        <taxon>Eukaryota</taxon>
        <taxon>Fungi</taxon>
        <taxon>Dikarya</taxon>
        <taxon>Basidiomycota</taxon>
        <taxon>Agaricomycotina</taxon>
        <taxon>Agaricomycetes</taxon>
        <taxon>Agaricomycetidae</taxon>
        <taxon>Boletales</taxon>
        <taxon>Coniophorineae</taxon>
        <taxon>Hygrophoropsidaceae</taxon>
        <taxon>Hygrophoropsis</taxon>
    </lineage>
</organism>